<dbReference type="InterPro" id="IPR013785">
    <property type="entry name" value="Aldolase_TIM"/>
</dbReference>
<keyword evidence="6 7" id="KW-0119">Carbohydrate metabolism</keyword>
<dbReference type="GO" id="GO:0019262">
    <property type="term" value="P:N-acetylneuraminate catabolic process"/>
    <property type="evidence" value="ECO:0007669"/>
    <property type="project" value="UniProtKB-UniRule"/>
</dbReference>
<keyword evidence="9" id="KW-1185">Reference proteome</keyword>
<dbReference type="OrthoDB" id="9781704at2"/>
<dbReference type="GO" id="GO:0005975">
    <property type="term" value="P:carbohydrate metabolic process"/>
    <property type="evidence" value="ECO:0007669"/>
    <property type="project" value="UniProtKB-UniRule"/>
</dbReference>
<comment type="caution">
    <text evidence="8">The sequence shown here is derived from an EMBL/GenBank/DDBJ whole genome shotgun (WGS) entry which is preliminary data.</text>
</comment>
<evidence type="ECO:0000256" key="7">
    <source>
        <dbReference type="HAMAP-Rule" id="MF_01235"/>
    </source>
</evidence>
<organism evidence="8 9">
    <name type="scientific">Paenibacillus lutrae</name>
    <dbReference type="NCBI Taxonomy" id="2078573"/>
    <lineage>
        <taxon>Bacteria</taxon>
        <taxon>Bacillati</taxon>
        <taxon>Bacillota</taxon>
        <taxon>Bacilli</taxon>
        <taxon>Bacillales</taxon>
        <taxon>Paenibacillaceae</taxon>
        <taxon>Paenibacillus</taxon>
    </lineage>
</organism>
<dbReference type="GO" id="GO:0047465">
    <property type="term" value="F:N-acylglucosamine-6-phosphate 2-epimerase activity"/>
    <property type="evidence" value="ECO:0007669"/>
    <property type="project" value="UniProtKB-EC"/>
</dbReference>
<reference evidence="8 9" key="1">
    <citation type="journal article" date="2019" name="Microorganisms">
        <title>Paenibacillus lutrae sp. nov., A Chitinolytic Species Isolated from A River Otter in Castril Natural Park, Granada, Spain.</title>
        <authorList>
            <person name="Rodriguez M."/>
            <person name="Reina J.C."/>
            <person name="Bejar V."/>
            <person name="Llamas I."/>
        </authorList>
    </citation>
    <scope>NUCLEOTIDE SEQUENCE [LARGE SCALE GENOMIC DNA]</scope>
    <source>
        <strain evidence="8 9">N10</strain>
    </source>
</reference>
<dbReference type="Gene3D" id="3.20.20.70">
    <property type="entry name" value="Aldolase class I"/>
    <property type="match status" value="1"/>
</dbReference>
<comment type="similarity">
    <text evidence="4 7">Belongs to the NanE family.</text>
</comment>
<dbReference type="CDD" id="cd04729">
    <property type="entry name" value="NanE"/>
    <property type="match status" value="1"/>
</dbReference>
<dbReference type="PANTHER" id="PTHR36204">
    <property type="entry name" value="N-ACETYLMANNOSAMINE-6-PHOSPHATE 2-EPIMERASE-RELATED"/>
    <property type="match status" value="1"/>
</dbReference>
<dbReference type="RefSeq" id="WP_157334603.1">
    <property type="nucleotide sequence ID" value="NZ_RHLK01000003.1"/>
</dbReference>
<dbReference type="AlphaFoldDB" id="A0A7X3JZ04"/>
<evidence type="ECO:0000256" key="2">
    <source>
        <dbReference type="ARBA" id="ARBA00002147"/>
    </source>
</evidence>
<dbReference type="SUPFAM" id="SSF51366">
    <property type="entry name" value="Ribulose-phoshate binding barrel"/>
    <property type="match status" value="1"/>
</dbReference>
<evidence type="ECO:0000256" key="3">
    <source>
        <dbReference type="ARBA" id="ARBA00005081"/>
    </source>
</evidence>
<dbReference type="GO" id="GO:0006053">
    <property type="term" value="P:N-acetylmannosamine catabolic process"/>
    <property type="evidence" value="ECO:0007669"/>
    <property type="project" value="TreeGrafter"/>
</dbReference>
<dbReference type="InterPro" id="IPR007260">
    <property type="entry name" value="NanE"/>
</dbReference>
<evidence type="ECO:0000256" key="6">
    <source>
        <dbReference type="ARBA" id="ARBA00023277"/>
    </source>
</evidence>
<dbReference type="Proteomes" id="UP000490800">
    <property type="component" value="Unassembled WGS sequence"/>
</dbReference>
<dbReference type="EMBL" id="RHLK01000003">
    <property type="protein sequence ID" value="MVO99572.1"/>
    <property type="molecule type" value="Genomic_DNA"/>
</dbReference>
<comment type="function">
    <text evidence="2 7">Converts N-acetylmannosamine-6-phosphate (ManNAc-6-P) to N-acetylglucosamine-6-phosphate (GlcNAc-6-P).</text>
</comment>
<dbReference type="GO" id="GO:0005829">
    <property type="term" value="C:cytosol"/>
    <property type="evidence" value="ECO:0007669"/>
    <property type="project" value="TreeGrafter"/>
</dbReference>
<evidence type="ECO:0000256" key="5">
    <source>
        <dbReference type="ARBA" id="ARBA00023235"/>
    </source>
</evidence>
<evidence type="ECO:0000256" key="4">
    <source>
        <dbReference type="ARBA" id="ARBA00007439"/>
    </source>
</evidence>
<evidence type="ECO:0000256" key="1">
    <source>
        <dbReference type="ARBA" id="ARBA00000056"/>
    </source>
</evidence>
<dbReference type="PANTHER" id="PTHR36204:SF1">
    <property type="entry name" value="N-ACETYLMANNOSAMINE-6-PHOSPHATE 2-EPIMERASE-RELATED"/>
    <property type="match status" value="1"/>
</dbReference>
<dbReference type="InterPro" id="IPR011060">
    <property type="entry name" value="RibuloseP-bd_barrel"/>
</dbReference>
<evidence type="ECO:0000313" key="9">
    <source>
        <dbReference type="Proteomes" id="UP000490800"/>
    </source>
</evidence>
<comment type="catalytic activity">
    <reaction evidence="1 7">
        <text>an N-acyl-D-glucosamine 6-phosphate = an N-acyl-D-mannosamine 6-phosphate</text>
        <dbReference type="Rhea" id="RHEA:23932"/>
        <dbReference type="ChEBI" id="CHEBI:57599"/>
        <dbReference type="ChEBI" id="CHEBI:57666"/>
        <dbReference type="EC" id="5.1.3.9"/>
    </reaction>
</comment>
<name>A0A7X3JZ04_9BACL</name>
<dbReference type="EC" id="5.1.3.9" evidence="7"/>
<gene>
    <name evidence="7" type="primary">nanE</name>
    <name evidence="8" type="ORF">EDM21_08525</name>
</gene>
<dbReference type="UniPathway" id="UPA00629">
    <property type="reaction ID" value="UER00682"/>
</dbReference>
<keyword evidence="5 7" id="KW-0413">Isomerase</keyword>
<dbReference type="HAMAP" id="MF_01235">
    <property type="entry name" value="ManNAc6P_epimer"/>
    <property type="match status" value="1"/>
</dbReference>
<sequence length="226" mass="23828">MNSLIPKQSLVVSCQALEDEPLHGSVHMVAMARAAKAGGASGIRANSLPDVRAIKAEIDLPVIGLWKKDYDGFEVYITPTVEDAVAVYEAGADIVAIDATSRPRPDGISLQDTIQVLKGKGIPVMADISTFEEGVQAAQWGADYVSTTLSGYTPYSQAELPNLDLVKRLAGVLTVPLVAEGGISTPEESRAALQAGAHFAVVGGAITRPQAITERFISGMKELSRI</sequence>
<dbReference type="NCBIfam" id="NF002231">
    <property type="entry name" value="PRK01130.1"/>
    <property type="match status" value="1"/>
</dbReference>
<dbReference type="Pfam" id="PF04131">
    <property type="entry name" value="NanE"/>
    <property type="match status" value="1"/>
</dbReference>
<comment type="pathway">
    <text evidence="3 7">Amino-sugar metabolism; N-acetylneuraminate degradation; D-fructose 6-phosphate from N-acetylneuraminate: step 3/5.</text>
</comment>
<proteinExistence type="inferred from homology"/>
<protein>
    <recommendedName>
        <fullName evidence="7">Putative N-acetylmannosamine-6-phosphate 2-epimerase</fullName>
        <ecNumber evidence="7">5.1.3.9</ecNumber>
    </recommendedName>
    <alternativeName>
        <fullName evidence="7">ManNAc-6-P epimerase</fullName>
    </alternativeName>
</protein>
<evidence type="ECO:0000313" key="8">
    <source>
        <dbReference type="EMBL" id="MVO99572.1"/>
    </source>
</evidence>
<accession>A0A7X3JZ04</accession>